<feature type="region of interest" description="Disordered" evidence="1">
    <location>
        <begin position="531"/>
        <end position="563"/>
    </location>
</feature>
<dbReference type="Gene3D" id="1.10.472.80">
    <property type="entry name" value="Ypt/Rab-GAP domain of gyp1p, domain 3"/>
    <property type="match status" value="1"/>
</dbReference>
<dbReference type="SMART" id="SM00164">
    <property type="entry name" value="TBC"/>
    <property type="match status" value="1"/>
</dbReference>
<dbReference type="PANTHER" id="PTHR47219:SF9">
    <property type="entry name" value="GTPASE ACTIVATING PROTEIN AND CENTROSOME-ASSOCIATED, ISOFORM B"/>
    <property type="match status" value="1"/>
</dbReference>
<dbReference type="Proteomes" id="UP000009168">
    <property type="component" value="Unassembled WGS sequence"/>
</dbReference>
<reference evidence="5" key="1">
    <citation type="journal article" date="2006" name="PLoS Biol.">
        <title>Macronuclear genome sequence of the ciliate Tetrahymena thermophila, a model eukaryote.</title>
        <authorList>
            <person name="Eisen J.A."/>
            <person name="Coyne R.S."/>
            <person name="Wu M."/>
            <person name="Wu D."/>
            <person name="Thiagarajan M."/>
            <person name="Wortman J.R."/>
            <person name="Badger J.H."/>
            <person name="Ren Q."/>
            <person name="Amedeo P."/>
            <person name="Jones K.M."/>
            <person name="Tallon L.J."/>
            <person name="Delcher A.L."/>
            <person name="Salzberg S.L."/>
            <person name="Silva J.C."/>
            <person name="Haas B.J."/>
            <person name="Majoros W.H."/>
            <person name="Farzad M."/>
            <person name="Carlton J.M."/>
            <person name="Smith R.K. Jr."/>
            <person name="Garg J."/>
            <person name="Pearlman R.E."/>
            <person name="Karrer K.M."/>
            <person name="Sun L."/>
            <person name="Manning G."/>
            <person name="Elde N.C."/>
            <person name="Turkewitz A.P."/>
            <person name="Asai D.J."/>
            <person name="Wilkes D.E."/>
            <person name="Wang Y."/>
            <person name="Cai H."/>
            <person name="Collins K."/>
            <person name="Stewart B.A."/>
            <person name="Lee S.R."/>
            <person name="Wilamowska K."/>
            <person name="Weinberg Z."/>
            <person name="Ruzzo W.L."/>
            <person name="Wloga D."/>
            <person name="Gaertig J."/>
            <person name="Frankel J."/>
            <person name="Tsao C.-C."/>
            <person name="Gorovsky M.A."/>
            <person name="Keeling P.J."/>
            <person name="Waller R.F."/>
            <person name="Patron N.J."/>
            <person name="Cherry J.M."/>
            <person name="Stover N.A."/>
            <person name="Krieger C.J."/>
            <person name="del Toro C."/>
            <person name="Ryder H.F."/>
            <person name="Williamson S.C."/>
            <person name="Barbeau R.A."/>
            <person name="Hamilton E.P."/>
            <person name="Orias E."/>
        </authorList>
    </citation>
    <scope>NUCLEOTIDE SEQUENCE [LARGE SCALE GENOMIC DNA]</scope>
    <source>
        <strain evidence="5">SB210</strain>
    </source>
</reference>
<dbReference type="KEGG" id="tet:TTHERM_01119440"/>
<feature type="domain" description="Rab-GAP TBC" evidence="3">
    <location>
        <begin position="800"/>
        <end position="973"/>
    </location>
</feature>
<keyword evidence="2" id="KW-0472">Membrane</keyword>
<dbReference type="InterPro" id="IPR035969">
    <property type="entry name" value="Rab-GAP_TBC_sf"/>
</dbReference>
<dbReference type="GO" id="GO:0031267">
    <property type="term" value="F:small GTPase binding"/>
    <property type="evidence" value="ECO:0007669"/>
    <property type="project" value="TreeGrafter"/>
</dbReference>
<name>Q239N5_TETTS</name>
<organism evidence="4 5">
    <name type="scientific">Tetrahymena thermophila (strain SB210)</name>
    <dbReference type="NCBI Taxonomy" id="312017"/>
    <lineage>
        <taxon>Eukaryota</taxon>
        <taxon>Sar</taxon>
        <taxon>Alveolata</taxon>
        <taxon>Ciliophora</taxon>
        <taxon>Intramacronucleata</taxon>
        <taxon>Oligohymenophorea</taxon>
        <taxon>Hymenostomatida</taxon>
        <taxon>Tetrahymenina</taxon>
        <taxon>Tetrahymenidae</taxon>
        <taxon>Tetrahymena</taxon>
    </lineage>
</organism>
<gene>
    <name evidence="4" type="ORF">TTHERM_01119440</name>
</gene>
<dbReference type="HOGENOM" id="CLU_282790_0_0_1"/>
<accession>Q239N5</accession>
<sequence>MNMNKSIQSKSNPRTPINQRKYSQHFYFQNPASQQKNCVSGNNDQKTKGFNSNEGQHLVCEQQEKMHQIQFSSNSSSNDIFFSSKNNNQLNLDLMNHEFVDEENKIKQSFVQNAACLPQNYYEIASSKSSMVCLTTPQNPQKRLQKNPSAISIYNDAANKSNNPTAQKNTQENIFNPKKLQNNISAKNSSNISALSSINISNYTSEQIQKNNNISVAQFQLQPSQDQNILFKELIGFQQQKSNEIDTKLNGNYPHFQQNLIQASSIEADAFLKRHSPIQQELPNKGLMNNGVQMNSGGLDGQDYSQFLKENKNSSKNMLNIQKNYQHNASKTPQRKISNTSKVSLNATPSNQSTISYDNQKKKSSQKSTLKLIQDSSSYNSYVQQQKQQNQCFQIENPNNKFQYISNQDFKQQQQINQQQNPLQIQQKYNNLCIANQKNNSSSQHINPMSSISIQSQNSLSQNQLIFQNQFEHFQIDQGNNNSQQFDKQFYSINQRYYGLNNEQLDKENVIHQHDNEIKHSQDINQEKENKFSRLNSSKSTNLLNYKNSNNQENPSNLFDKNKSNHLNHQIKLQNQNENQLIQQQKPPATQEEDYSVPQELQNSFQMNKNMSKLNVLTTIRASEIDLLKGNEKTNQSQLNTTNANRYSIQNTSPRADQEKSASFSLMQNNIKSTQNLLRTQSNQLSFQNHSKMQLYKGKENRREGLLSAYPSKQQQQQFNGQQQTQIYTGNETQRQFNNRQSIDSFLDVTTKNIPQTFISQEKQTKLSIQHKNKSHRRNCNCDNDENMMESCSKVYSWLGINKELSQVNSTIFLSSMPLDFDPKIQLQIQKDVLRTYQNYEFFWNPQIQQSIQNILYKYINQYPEVGYVQGMNLIVGYLIWHADETYAFELLSKICSILNLNDLLKPGFPDLQKHLKTIEVIMIINCPQIYQILNKYDLHPSMFISEWILVLLTDIIPLEYSVNMLNQIINIRQIIIFNKSTQFCRECLKMAGYFFTGLQLTQQKYCLENQKIQRTKAKYFTFSNQLDLDKKNIKLTGIRYLQHKNHIQLTNLLKIYKPIQNPTILNEYQYPSKQAINQLTFQQIIKTQNFLYNQQNQQSSSSSQQQQLQQYILKKILIRQFQLLNLFYRVKKQLLFISQYISLQFIFHFAQLQIIIKKTLCEFDLQINLIKIKRIKKFAIIFYLQILINFIFFYFLQNFLNYQQRLQ</sequence>
<evidence type="ECO:0000256" key="2">
    <source>
        <dbReference type="SAM" id="Phobius"/>
    </source>
</evidence>
<dbReference type="Gene3D" id="1.10.8.270">
    <property type="entry name" value="putative rabgap domain of human tbc1 domain family member 14 like domains"/>
    <property type="match status" value="1"/>
</dbReference>
<dbReference type="eggNOG" id="KOG1102">
    <property type="taxonomic scope" value="Eukaryota"/>
</dbReference>
<feature type="compositionally biased region" description="Polar residues" evidence="1">
    <location>
        <begin position="533"/>
        <end position="559"/>
    </location>
</feature>
<dbReference type="AlphaFoldDB" id="Q239N5"/>
<dbReference type="PANTHER" id="PTHR47219">
    <property type="entry name" value="RAB GTPASE-ACTIVATING PROTEIN 1-LIKE"/>
    <property type="match status" value="1"/>
</dbReference>
<dbReference type="GO" id="GO:0005096">
    <property type="term" value="F:GTPase activator activity"/>
    <property type="evidence" value="ECO:0007669"/>
    <property type="project" value="TreeGrafter"/>
</dbReference>
<dbReference type="InterPro" id="IPR050302">
    <property type="entry name" value="Rab_GAP_TBC_domain"/>
</dbReference>
<dbReference type="PROSITE" id="PS50086">
    <property type="entry name" value="TBC_RABGAP"/>
    <property type="match status" value="1"/>
</dbReference>
<evidence type="ECO:0000259" key="3">
    <source>
        <dbReference type="PROSITE" id="PS50086"/>
    </source>
</evidence>
<dbReference type="SUPFAM" id="SSF47923">
    <property type="entry name" value="Ypt/Rab-GAP domain of gyp1p"/>
    <property type="match status" value="1"/>
</dbReference>
<evidence type="ECO:0000256" key="1">
    <source>
        <dbReference type="SAM" id="MobiDB-lite"/>
    </source>
</evidence>
<proteinExistence type="predicted"/>
<dbReference type="RefSeq" id="XP_001013480.2">
    <property type="nucleotide sequence ID" value="XM_001013480.2"/>
</dbReference>
<dbReference type="InParanoid" id="Q239N5"/>
<dbReference type="EMBL" id="GG662729">
    <property type="protein sequence ID" value="EAR93235.2"/>
    <property type="molecule type" value="Genomic_DNA"/>
</dbReference>
<dbReference type="GeneID" id="7842435"/>
<keyword evidence="5" id="KW-1185">Reference proteome</keyword>
<dbReference type="InterPro" id="IPR000195">
    <property type="entry name" value="Rab-GAP-TBC_dom"/>
</dbReference>
<evidence type="ECO:0000313" key="4">
    <source>
        <dbReference type="EMBL" id="EAR93235.2"/>
    </source>
</evidence>
<evidence type="ECO:0000313" key="5">
    <source>
        <dbReference type="Proteomes" id="UP000009168"/>
    </source>
</evidence>
<keyword evidence="2" id="KW-1133">Transmembrane helix</keyword>
<feature type="region of interest" description="Disordered" evidence="1">
    <location>
        <begin position="327"/>
        <end position="369"/>
    </location>
</feature>
<feature type="compositionally biased region" description="Polar residues" evidence="1">
    <location>
        <begin position="327"/>
        <end position="358"/>
    </location>
</feature>
<dbReference type="OrthoDB" id="159449at2759"/>
<feature type="transmembrane region" description="Helical" evidence="2">
    <location>
        <begin position="1178"/>
        <end position="1197"/>
    </location>
</feature>
<keyword evidence="2" id="KW-0812">Transmembrane</keyword>
<dbReference type="Pfam" id="PF00566">
    <property type="entry name" value="RabGAP-TBC"/>
    <property type="match status" value="1"/>
</dbReference>
<protein>
    <submittedName>
        <fullName evidence="4">Rab-GTPase-TBC domain protein</fullName>
    </submittedName>
</protein>